<sequence>MKIYKIAAAAILISFASLTWSFKEDLFQVSKNLDIFASLYKEININYVEETNPSSLMRTSIDAMLDNLDPYTEYVPESEVEDYKLKYVSTQYGGIGASTIFIEGKLFVNEVNEGYPADKQGIKPGDQLVKINGNEVRGKERAQVSQLLRGPKGSPVELLIIREGALLTKTLVRDEIKQPNVSYSGMTADNIAYIRLDKFLENSAQEVKDAATTLGKQQPKGMILDLRYNGGGILQEAVKIVNIFVDKDILIVTQKGRNPQKTISYKTLSQPLFPQIPLVVLIGGSSASASEIVAGALQDLDRAIIVGQRSYGKGLVQQTFNLPYNSLVKVTVAKYFTPSGRCIQALDYAHKDANGKTLKFADSLMRKFNTKAGRNVYDGNGIYPDVLVNTPKFNPITISLVNKYLFFDYANNFKKNNKVIAPAASFQLTDNDYTAFVNSLAGKDYSYVSRTERLLADLRTEAEKENKLTAVKTDLDDLKSKMLGAKKTELTIYKAEIKRVLETQIVSRYYYDKGKVTQGFQYDKELNAAKSLLNDNGKMLAILKGEGEYKTIGSPVKTIAAAVEDNNQ</sequence>
<dbReference type="Gene3D" id="3.90.226.10">
    <property type="entry name" value="2-enoyl-CoA Hydratase, Chain A, domain 1"/>
    <property type="match status" value="1"/>
</dbReference>
<dbReference type="SUPFAM" id="SSF50156">
    <property type="entry name" value="PDZ domain-like"/>
    <property type="match status" value="1"/>
</dbReference>
<dbReference type="AlphaFoldDB" id="A0A4U1G5F7"/>
<dbReference type="SMART" id="SM00245">
    <property type="entry name" value="TSPc"/>
    <property type="match status" value="1"/>
</dbReference>
<dbReference type="GO" id="GO:0030288">
    <property type="term" value="C:outer membrane-bounded periplasmic space"/>
    <property type="evidence" value="ECO:0007669"/>
    <property type="project" value="TreeGrafter"/>
</dbReference>
<dbReference type="NCBIfam" id="TIGR00225">
    <property type="entry name" value="prc"/>
    <property type="match status" value="1"/>
</dbReference>
<dbReference type="CDD" id="cd06782">
    <property type="entry name" value="cpPDZ_CPP-like"/>
    <property type="match status" value="1"/>
</dbReference>
<keyword evidence="2 5" id="KW-0645">Protease</keyword>
<dbReference type="Pfam" id="PF03572">
    <property type="entry name" value="Peptidase_S41"/>
    <property type="match status" value="1"/>
</dbReference>
<feature type="coiled-coil region" evidence="6">
    <location>
        <begin position="448"/>
        <end position="481"/>
    </location>
</feature>
<gene>
    <name evidence="9" type="ORF">FBD94_23855</name>
</gene>
<feature type="signal peptide" evidence="7">
    <location>
        <begin position="1"/>
        <end position="19"/>
    </location>
</feature>
<reference evidence="9 10" key="1">
    <citation type="submission" date="2019-04" db="EMBL/GenBank/DDBJ databases">
        <title>Pedobacter sp. RP-1-16 sp. nov., isolated from Arctic soil.</title>
        <authorList>
            <person name="Dahal R.H."/>
            <person name="Kim D.-U."/>
        </authorList>
    </citation>
    <scope>NUCLEOTIDE SEQUENCE [LARGE SCALE GENOMIC DNA]</scope>
    <source>
        <strain evidence="9 10">RP-1-16</strain>
    </source>
</reference>
<dbReference type="Gene3D" id="2.30.42.10">
    <property type="match status" value="1"/>
</dbReference>
<dbReference type="PROSITE" id="PS50106">
    <property type="entry name" value="PDZ"/>
    <property type="match status" value="1"/>
</dbReference>
<evidence type="ECO:0000256" key="4">
    <source>
        <dbReference type="ARBA" id="ARBA00022825"/>
    </source>
</evidence>
<dbReference type="PANTHER" id="PTHR32060:SF30">
    <property type="entry name" value="CARBOXY-TERMINAL PROCESSING PROTEASE CTPA"/>
    <property type="match status" value="1"/>
</dbReference>
<dbReference type="InterPro" id="IPR005151">
    <property type="entry name" value="Tail-specific_protease"/>
</dbReference>
<dbReference type="GO" id="GO:0004175">
    <property type="term" value="F:endopeptidase activity"/>
    <property type="evidence" value="ECO:0007669"/>
    <property type="project" value="TreeGrafter"/>
</dbReference>
<dbReference type="SMART" id="SM00228">
    <property type="entry name" value="PDZ"/>
    <property type="match status" value="1"/>
</dbReference>
<evidence type="ECO:0000256" key="6">
    <source>
        <dbReference type="SAM" id="Coils"/>
    </source>
</evidence>
<evidence type="ECO:0000256" key="3">
    <source>
        <dbReference type="ARBA" id="ARBA00022801"/>
    </source>
</evidence>
<name>A0A4U1G5F7_9SPHI</name>
<evidence type="ECO:0000259" key="8">
    <source>
        <dbReference type="PROSITE" id="PS50106"/>
    </source>
</evidence>
<dbReference type="InterPro" id="IPR036034">
    <property type="entry name" value="PDZ_sf"/>
</dbReference>
<comment type="caution">
    <text evidence="9">The sequence shown here is derived from an EMBL/GenBank/DDBJ whole genome shotgun (WGS) entry which is preliminary data.</text>
</comment>
<evidence type="ECO:0000256" key="7">
    <source>
        <dbReference type="SAM" id="SignalP"/>
    </source>
</evidence>
<dbReference type="GO" id="GO:0006508">
    <property type="term" value="P:proteolysis"/>
    <property type="evidence" value="ECO:0007669"/>
    <property type="project" value="UniProtKB-KW"/>
</dbReference>
<comment type="similarity">
    <text evidence="1 5">Belongs to the peptidase S41A family.</text>
</comment>
<keyword evidence="4 5" id="KW-0720">Serine protease</keyword>
<dbReference type="InterPro" id="IPR004447">
    <property type="entry name" value="Peptidase_S41A"/>
</dbReference>
<feature type="domain" description="PDZ" evidence="8">
    <location>
        <begin position="84"/>
        <end position="149"/>
    </location>
</feature>
<keyword evidence="7" id="KW-0732">Signal</keyword>
<accession>A0A4U1G5F7</accession>
<dbReference type="EMBL" id="SWDX01000014">
    <property type="protein sequence ID" value="TKC56032.1"/>
    <property type="molecule type" value="Genomic_DNA"/>
</dbReference>
<protein>
    <submittedName>
        <fullName evidence="9">S41 family peptidase</fullName>
    </submittedName>
</protein>
<dbReference type="PANTHER" id="PTHR32060">
    <property type="entry name" value="TAIL-SPECIFIC PROTEASE"/>
    <property type="match status" value="1"/>
</dbReference>
<dbReference type="Gene3D" id="3.30.750.44">
    <property type="match status" value="1"/>
</dbReference>
<evidence type="ECO:0000313" key="9">
    <source>
        <dbReference type="EMBL" id="TKC56032.1"/>
    </source>
</evidence>
<evidence type="ECO:0000256" key="1">
    <source>
        <dbReference type="ARBA" id="ARBA00009179"/>
    </source>
</evidence>
<feature type="chain" id="PRO_5020798579" evidence="7">
    <location>
        <begin position="20"/>
        <end position="568"/>
    </location>
</feature>
<keyword evidence="6" id="KW-0175">Coiled coil</keyword>
<evidence type="ECO:0000256" key="2">
    <source>
        <dbReference type="ARBA" id="ARBA00022670"/>
    </source>
</evidence>
<dbReference type="SUPFAM" id="SSF52096">
    <property type="entry name" value="ClpP/crotonase"/>
    <property type="match status" value="1"/>
</dbReference>
<dbReference type="InterPro" id="IPR041489">
    <property type="entry name" value="PDZ_6"/>
</dbReference>
<dbReference type="Proteomes" id="UP000309594">
    <property type="component" value="Unassembled WGS sequence"/>
</dbReference>
<dbReference type="InterPro" id="IPR001478">
    <property type="entry name" value="PDZ"/>
</dbReference>
<proteinExistence type="inferred from homology"/>
<keyword evidence="3 5" id="KW-0378">Hydrolase</keyword>
<evidence type="ECO:0000313" key="10">
    <source>
        <dbReference type="Proteomes" id="UP000309594"/>
    </source>
</evidence>
<dbReference type="Pfam" id="PF17820">
    <property type="entry name" value="PDZ_6"/>
    <property type="match status" value="1"/>
</dbReference>
<organism evidence="9 10">
    <name type="scientific">Pedobacter hiemivivus</name>
    <dbReference type="NCBI Taxonomy" id="2530454"/>
    <lineage>
        <taxon>Bacteria</taxon>
        <taxon>Pseudomonadati</taxon>
        <taxon>Bacteroidota</taxon>
        <taxon>Sphingobacteriia</taxon>
        <taxon>Sphingobacteriales</taxon>
        <taxon>Sphingobacteriaceae</taxon>
        <taxon>Pedobacter</taxon>
    </lineage>
</organism>
<dbReference type="CDD" id="cd07560">
    <property type="entry name" value="Peptidase_S41_CPP"/>
    <property type="match status" value="1"/>
</dbReference>
<dbReference type="GO" id="GO:0008236">
    <property type="term" value="F:serine-type peptidase activity"/>
    <property type="evidence" value="ECO:0007669"/>
    <property type="project" value="UniProtKB-KW"/>
</dbReference>
<dbReference type="InterPro" id="IPR029045">
    <property type="entry name" value="ClpP/crotonase-like_dom_sf"/>
</dbReference>
<dbReference type="GO" id="GO:0007165">
    <property type="term" value="P:signal transduction"/>
    <property type="evidence" value="ECO:0007669"/>
    <property type="project" value="TreeGrafter"/>
</dbReference>
<evidence type="ECO:0000256" key="5">
    <source>
        <dbReference type="RuleBase" id="RU004404"/>
    </source>
</evidence>